<name>A0A8T0RRA0_PANVG</name>
<proteinExistence type="predicted"/>
<evidence type="ECO:0000256" key="1">
    <source>
        <dbReference type="SAM" id="MobiDB-lite"/>
    </source>
</evidence>
<accession>A0A8T0RRA0</accession>
<comment type="caution">
    <text evidence="2">The sequence shown here is derived from an EMBL/GenBank/DDBJ whole genome shotgun (WGS) entry which is preliminary data.</text>
</comment>
<feature type="region of interest" description="Disordered" evidence="1">
    <location>
        <begin position="1"/>
        <end position="101"/>
    </location>
</feature>
<sequence length="101" mass="10805">MTRREGRALPAREGTPPLLRRPPQAPSHTEEAAETADLGIGTPDHRPSPAPSPTSPRCTARRSSGRVSPGAGRSSPATALLASPHTGVQFRVRRRRGRELD</sequence>
<dbReference type="AlphaFoldDB" id="A0A8T0RRA0"/>
<keyword evidence="3" id="KW-1185">Reference proteome</keyword>
<evidence type="ECO:0000313" key="2">
    <source>
        <dbReference type="EMBL" id="KAG2588922.1"/>
    </source>
</evidence>
<organism evidence="2 3">
    <name type="scientific">Panicum virgatum</name>
    <name type="common">Blackwell switchgrass</name>
    <dbReference type="NCBI Taxonomy" id="38727"/>
    <lineage>
        <taxon>Eukaryota</taxon>
        <taxon>Viridiplantae</taxon>
        <taxon>Streptophyta</taxon>
        <taxon>Embryophyta</taxon>
        <taxon>Tracheophyta</taxon>
        <taxon>Spermatophyta</taxon>
        <taxon>Magnoliopsida</taxon>
        <taxon>Liliopsida</taxon>
        <taxon>Poales</taxon>
        <taxon>Poaceae</taxon>
        <taxon>PACMAD clade</taxon>
        <taxon>Panicoideae</taxon>
        <taxon>Panicodae</taxon>
        <taxon>Paniceae</taxon>
        <taxon>Panicinae</taxon>
        <taxon>Panicum</taxon>
        <taxon>Panicum sect. Hiantes</taxon>
    </lineage>
</organism>
<feature type="compositionally biased region" description="Basic residues" evidence="1">
    <location>
        <begin position="91"/>
        <end position="101"/>
    </location>
</feature>
<dbReference type="Proteomes" id="UP000823388">
    <property type="component" value="Chromosome 5N"/>
</dbReference>
<gene>
    <name evidence="2" type="ORF">PVAP13_5NG328524</name>
</gene>
<evidence type="ECO:0000313" key="3">
    <source>
        <dbReference type="Proteomes" id="UP000823388"/>
    </source>
</evidence>
<reference evidence="2" key="1">
    <citation type="submission" date="2020-05" db="EMBL/GenBank/DDBJ databases">
        <title>WGS assembly of Panicum virgatum.</title>
        <authorList>
            <person name="Lovell J.T."/>
            <person name="Jenkins J."/>
            <person name="Shu S."/>
            <person name="Juenger T.E."/>
            <person name="Schmutz J."/>
        </authorList>
    </citation>
    <scope>NUCLEOTIDE SEQUENCE</scope>
    <source>
        <strain evidence="2">AP13</strain>
    </source>
</reference>
<dbReference type="EMBL" id="CM029046">
    <property type="protein sequence ID" value="KAG2588922.1"/>
    <property type="molecule type" value="Genomic_DNA"/>
</dbReference>
<protein>
    <submittedName>
        <fullName evidence="2">Uncharacterized protein</fullName>
    </submittedName>
</protein>